<accession>A0A9P6KKR8</accession>
<comment type="caution">
    <text evidence="2">The sequence shown here is derived from an EMBL/GenBank/DDBJ whole genome shotgun (WGS) entry which is preliminary data.</text>
</comment>
<dbReference type="GO" id="GO:0016702">
    <property type="term" value="F:oxidoreductase activity, acting on single donors with incorporation of molecular oxygen, incorporation of two atoms of oxygen"/>
    <property type="evidence" value="ECO:0007669"/>
    <property type="project" value="InterPro"/>
</dbReference>
<dbReference type="OrthoDB" id="121380at2759"/>
<proteinExistence type="predicted"/>
<dbReference type="AlphaFoldDB" id="A0A9P6KKR8"/>
<gene>
    <name evidence="2" type="ORF">PMIN01_12608</name>
</gene>
<keyword evidence="2" id="KW-0560">Oxidoreductase</keyword>
<evidence type="ECO:0000256" key="1">
    <source>
        <dbReference type="SAM" id="SignalP"/>
    </source>
</evidence>
<dbReference type="InterPro" id="IPR015889">
    <property type="entry name" value="Intradiol_dOase_core"/>
</dbReference>
<dbReference type="Gene3D" id="2.60.130.10">
    <property type="entry name" value="Aromatic compound dioxygenase"/>
    <property type="match status" value="1"/>
</dbReference>
<name>A0A9P6KKR8_9PLEO</name>
<dbReference type="PANTHER" id="PTHR34315">
    <property type="match status" value="1"/>
</dbReference>
<protein>
    <submittedName>
        <fullName evidence="2">Extracellular dioxygenase</fullName>
    </submittedName>
</protein>
<evidence type="ECO:0000313" key="3">
    <source>
        <dbReference type="Proteomes" id="UP000756921"/>
    </source>
</evidence>
<dbReference type="EMBL" id="WJXW01000016">
    <property type="protein sequence ID" value="KAF9729744.1"/>
    <property type="molecule type" value="Genomic_DNA"/>
</dbReference>
<dbReference type="Proteomes" id="UP000756921">
    <property type="component" value="Unassembled WGS sequence"/>
</dbReference>
<reference evidence="2" key="1">
    <citation type="journal article" date="2020" name="Mol. Plant Microbe Interact.">
        <title>Genome Sequence of the Biocontrol Agent Coniothyrium minitans strain Conio (IMI 134523).</title>
        <authorList>
            <person name="Patel D."/>
            <person name="Shittu T.A."/>
            <person name="Baroncelli R."/>
            <person name="Muthumeenakshi S."/>
            <person name="Osborne T.H."/>
            <person name="Janganan T.K."/>
            <person name="Sreenivasaprasad S."/>
        </authorList>
    </citation>
    <scope>NUCLEOTIDE SEQUENCE</scope>
    <source>
        <strain evidence="2">Conio</strain>
    </source>
</reference>
<dbReference type="GO" id="GO:0005506">
    <property type="term" value="F:iron ion binding"/>
    <property type="evidence" value="ECO:0007669"/>
    <property type="project" value="InterPro"/>
</dbReference>
<keyword evidence="1" id="KW-0732">Signal</keyword>
<feature type="chain" id="PRO_5040449548" evidence="1">
    <location>
        <begin position="16"/>
        <end position="310"/>
    </location>
</feature>
<evidence type="ECO:0000313" key="2">
    <source>
        <dbReference type="EMBL" id="KAF9729744.1"/>
    </source>
</evidence>
<feature type="signal peptide" evidence="1">
    <location>
        <begin position="1"/>
        <end position="15"/>
    </location>
</feature>
<keyword evidence="3" id="KW-1185">Reference proteome</keyword>
<organism evidence="2 3">
    <name type="scientific">Paraphaeosphaeria minitans</name>
    <dbReference type="NCBI Taxonomy" id="565426"/>
    <lineage>
        <taxon>Eukaryota</taxon>
        <taxon>Fungi</taxon>
        <taxon>Dikarya</taxon>
        <taxon>Ascomycota</taxon>
        <taxon>Pezizomycotina</taxon>
        <taxon>Dothideomycetes</taxon>
        <taxon>Pleosporomycetidae</taxon>
        <taxon>Pleosporales</taxon>
        <taxon>Massarineae</taxon>
        <taxon>Didymosphaeriaceae</taxon>
        <taxon>Paraphaeosphaeria</taxon>
    </lineage>
</organism>
<keyword evidence="2" id="KW-0223">Dioxygenase</keyword>
<sequence length="310" mass="34313">MQLLWILGSALVVETTYDHPGHGNEKELHARRFWGTYEGDRTSRGIGLHPKPLTIFKGGRIFHLPRISRPGYKVDTDRKEILSARSPLYLHPKLPKAHSGIPLHWDIHLVELNDCQPAKDVFLELRSANSTGVYSGAMNGLHGATDTFNLNTSFRCELQVPSADGVAQFKATFPGDCDGRATHCTSCRTSMPRPSQRNRLGPDSYARGAAILQPGPHYRLRKDGSVHCIRQRLASNGVDGTLLQEMAMSDPFLEIMAVALNYKDGDKVATDNPKVPGLSVIIPDEFSTDYQLGYGSPKATKTLRTDENHE</sequence>
<dbReference type="PANTHER" id="PTHR34315:SF1">
    <property type="entry name" value="INTRADIOL RING-CLEAVAGE DIOXYGENASES DOMAIN-CONTAINING PROTEIN-RELATED"/>
    <property type="match status" value="1"/>
</dbReference>
<dbReference type="SUPFAM" id="SSF49482">
    <property type="entry name" value="Aromatic compound dioxygenase"/>
    <property type="match status" value="1"/>
</dbReference>